<dbReference type="InterPro" id="IPR022024">
    <property type="entry name" value="DUF3602"/>
</dbReference>
<accession>A0A164ZG04</accession>
<dbReference type="Pfam" id="PF12223">
    <property type="entry name" value="DUF3602"/>
    <property type="match status" value="1"/>
</dbReference>
<dbReference type="Proteomes" id="UP000076632">
    <property type="component" value="Unassembled WGS sequence"/>
</dbReference>
<dbReference type="AlphaFoldDB" id="A0A164ZG04"/>
<evidence type="ECO:0000256" key="1">
    <source>
        <dbReference type="SAM" id="MobiDB-lite"/>
    </source>
</evidence>
<name>A0A164ZG04_XYLHT</name>
<feature type="compositionally biased region" description="Low complexity" evidence="1">
    <location>
        <begin position="118"/>
        <end position="147"/>
    </location>
</feature>
<dbReference type="OrthoDB" id="5424462at2759"/>
<dbReference type="GeneID" id="28900696"/>
<dbReference type="EMBL" id="KV407468">
    <property type="protein sequence ID" value="KZF19056.1"/>
    <property type="molecule type" value="Genomic_DNA"/>
</dbReference>
<organism evidence="2 3">
    <name type="scientific">Xylona heveae (strain CBS 132557 / TC161)</name>
    <dbReference type="NCBI Taxonomy" id="1328760"/>
    <lineage>
        <taxon>Eukaryota</taxon>
        <taxon>Fungi</taxon>
        <taxon>Dikarya</taxon>
        <taxon>Ascomycota</taxon>
        <taxon>Pezizomycotina</taxon>
        <taxon>Xylonomycetes</taxon>
        <taxon>Xylonales</taxon>
        <taxon>Xylonaceae</taxon>
        <taxon>Xylona</taxon>
    </lineage>
</organism>
<reference evidence="2 3" key="1">
    <citation type="journal article" date="2016" name="Fungal Biol.">
        <title>The genome of Xylona heveae provides a window into fungal endophytism.</title>
        <authorList>
            <person name="Gazis R."/>
            <person name="Kuo A."/>
            <person name="Riley R."/>
            <person name="LaButti K."/>
            <person name="Lipzen A."/>
            <person name="Lin J."/>
            <person name="Amirebrahimi M."/>
            <person name="Hesse C.N."/>
            <person name="Spatafora J.W."/>
            <person name="Henrissat B."/>
            <person name="Hainaut M."/>
            <person name="Grigoriev I.V."/>
            <person name="Hibbett D.S."/>
        </authorList>
    </citation>
    <scope>NUCLEOTIDE SEQUENCE [LARGE SCALE GENOMIC DNA]</scope>
    <source>
        <strain evidence="2 3">TC161</strain>
    </source>
</reference>
<evidence type="ECO:0000313" key="2">
    <source>
        <dbReference type="EMBL" id="KZF19056.1"/>
    </source>
</evidence>
<feature type="region of interest" description="Disordered" evidence="1">
    <location>
        <begin position="92"/>
        <end position="159"/>
    </location>
</feature>
<gene>
    <name evidence="2" type="ORF">L228DRAFT_271680</name>
</gene>
<dbReference type="InParanoid" id="A0A164ZG04"/>
<protein>
    <submittedName>
        <fullName evidence="2">Uncharacterized protein</fullName>
    </submittedName>
</protein>
<proteinExistence type="predicted"/>
<dbReference type="RefSeq" id="XP_018184611.1">
    <property type="nucleotide sequence ID" value="XM_018335559.1"/>
</dbReference>
<dbReference type="PANTHER" id="PTHR34693">
    <property type="entry name" value="PROTEIN PAR32"/>
    <property type="match status" value="1"/>
</dbReference>
<dbReference type="PANTHER" id="PTHR34693:SF2">
    <property type="entry name" value="DUF3602 DOMAIN-CONTAINING PROTEIN"/>
    <property type="match status" value="1"/>
</dbReference>
<evidence type="ECO:0000313" key="3">
    <source>
        <dbReference type="Proteomes" id="UP000076632"/>
    </source>
</evidence>
<sequence>MTFKLIEPHPSVPKSNYVHSGRGGAGNIVHIDAKEATDPHSASGPASRIALSQPATGSVFASGRGGAGNMHQQTERALFSFDEELQRQQTISERAAPVYHIGRGGAGNTVDEMRPRASRSSTSSAVSNTSSKRRGSSGSRRSSSDGGVWARLGRTFSSG</sequence>
<keyword evidence="3" id="KW-1185">Reference proteome</keyword>
<dbReference type="OMA" id="FKAPKTT"/>
<dbReference type="InterPro" id="IPR053203">
    <property type="entry name" value="Cisplatin_resist-associated"/>
</dbReference>